<sequence>MNQIDKEIQDNQEKETKLQQKLTILVKSQLAQEQINQQKILRMLQLVKESINILQQFKLKSKSYQKLKRILNNKIIKKIDQQISNNYV</sequence>
<name>A0A8S1MNV3_9CILI</name>
<organism evidence="1 2">
    <name type="scientific">Paramecium sonneborni</name>
    <dbReference type="NCBI Taxonomy" id="65129"/>
    <lineage>
        <taxon>Eukaryota</taxon>
        <taxon>Sar</taxon>
        <taxon>Alveolata</taxon>
        <taxon>Ciliophora</taxon>
        <taxon>Intramacronucleata</taxon>
        <taxon>Oligohymenophorea</taxon>
        <taxon>Peniculida</taxon>
        <taxon>Parameciidae</taxon>
        <taxon>Paramecium</taxon>
    </lineage>
</organism>
<gene>
    <name evidence="1" type="ORF">PSON_ATCC_30995.1.T0410313</name>
</gene>
<evidence type="ECO:0000313" key="2">
    <source>
        <dbReference type="Proteomes" id="UP000692954"/>
    </source>
</evidence>
<proteinExistence type="predicted"/>
<keyword evidence="2" id="KW-1185">Reference proteome</keyword>
<dbReference type="Proteomes" id="UP000692954">
    <property type="component" value="Unassembled WGS sequence"/>
</dbReference>
<comment type="caution">
    <text evidence="1">The sequence shown here is derived from an EMBL/GenBank/DDBJ whole genome shotgun (WGS) entry which is preliminary data.</text>
</comment>
<dbReference type="EMBL" id="CAJJDN010000041">
    <property type="protein sequence ID" value="CAD8081259.1"/>
    <property type="molecule type" value="Genomic_DNA"/>
</dbReference>
<evidence type="ECO:0000313" key="1">
    <source>
        <dbReference type="EMBL" id="CAD8081259.1"/>
    </source>
</evidence>
<protein>
    <submittedName>
        <fullName evidence="1">Uncharacterized protein</fullName>
    </submittedName>
</protein>
<reference evidence="1" key="1">
    <citation type="submission" date="2021-01" db="EMBL/GenBank/DDBJ databases">
        <authorList>
            <consortium name="Genoscope - CEA"/>
            <person name="William W."/>
        </authorList>
    </citation>
    <scope>NUCLEOTIDE SEQUENCE</scope>
</reference>
<accession>A0A8S1MNV3</accession>
<dbReference type="AlphaFoldDB" id="A0A8S1MNV3"/>